<dbReference type="Pfam" id="PF13470">
    <property type="entry name" value="PIN_3"/>
    <property type="match status" value="1"/>
</dbReference>
<organism evidence="2 3">
    <name type="scientific">Halpernia frigidisoli</name>
    <dbReference type="NCBI Taxonomy" id="1125876"/>
    <lineage>
        <taxon>Bacteria</taxon>
        <taxon>Pseudomonadati</taxon>
        <taxon>Bacteroidota</taxon>
        <taxon>Flavobacteriia</taxon>
        <taxon>Flavobacteriales</taxon>
        <taxon>Weeksellaceae</taxon>
        <taxon>Chryseobacterium group</taxon>
        <taxon>Halpernia</taxon>
    </lineage>
</organism>
<dbReference type="STRING" id="1125876.SAMN05443292_2632"/>
<name>A0A1I3IIV9_9FLAO</name>
<dbReference type="SUPFAM" id="SSF88723">
    <property type="entry name" value="PIN domain-like"/>
    <property type="match status" value="1"/>
</dbReference>
<proteinExistence type="predicted"/>
<gene>
    <name evidence="2" type="ORF">SAMN05443292_2632</name>
</gene>
<evidence type="ECO:0000313" key="2">
    <source>
        <dbReference type="EMBL" id="SFI47809.1"/>
    </source>
</evidence>
<feature type="domain" description="PIN" evidence="1">
    <location>
        <begin position="4"/>
        <end position="116"/>
    </location>
</feature>
<dbReference type="RefSeq" id="WP_090081692.1">
    <property type="nucleotide sequence ID" value="NZ_FOQT01000005.1"/>
</dbReference>
<dbReference type="Gene3D" id="3.40.50.1010">
    <property type="entry name" value="5'-nuclease"/>
    <property type="match status" value="1"/>
</dbReference>
<dbReference type="InterPro" id="IPR029060">
    <property type="entry name" value="PIN-like_dom_sf"/>
</dbReference>
<dbReference type="Proteomes" id="UP000198931">
    <property type="component" value="Unassembled WGS sequence"/>
</dbReference>
<protein>
    <submittedName>
        <fullName evidence="2">Predicted nucleic acid-binding protein, contains PIN domain</fullName>
    </submittedName>
</protein>
<keyword evidence="3" id="KW-1185">Reference proteome</keyword>
<evidence type="ECO:0000259" key="1">
    <source>
        <dbReference type="Pfam" id="PF13470"/>
    </source>
</evidence>
<dbReference type="EMBL" id="FOQT01000005">
    <property type="protein sequence ID" value="SFI47809.1"/>
    <property type="molecule type" value="Genomic_DNA"/>
</dbReference>
<evidence type="ECO:0000313" key="3">
    <source>
        <dbReference type="Proteomes" id="UP000198931"/>
    </source>
</evidence>
<dbReference type="InterPro" id="IPR002716">
    <property type="entry name" value="PIN_dom"/>
</dbReference>
<sequence length="140" mass="16218">MVFFLDTNVILDFLLERIPFDEAANEIFDLAENKEISLFTSTHAVATCHYFGKKNFSEEKIRTTLYKLLDLISIISVDEEILKKSLKSHHKDFEDAIQIFCAHKIENLDAIVTRNLKDFSTSEIQVFAPENALDYIKNKK</sequence>
<dbReference type="OrthoDB" id="1148871at2"/>
<reference evidence="2 3" key="1">
    <citation type="submission" date="2016-10" db="EMBL/GenBank/DDBJ databases">
        <authorList>
            <person name="de Groot N.N."/>
        </authorList>
    </citation>
    <scope>NUCLEOTIDE SEQUENCE [LARGE SCALE GENOMIC DNA]</scope>
    <source>
        <strain evidence="2 3">DSM 26000</strain>
    </source>
</reference>
<dbReference type="AlphaFoldDB" id="A0A1I3IIV9"/>
<accession>A0A1I3IIV9</accession>